<protein>
    <recommendedName>
        <fullName evidence="3">Chromosome partition protein Smc</fullName>
    </recommendedName>
</protein>
<dbReference type="EMBL" id="LNJE01000010">
    <property type="protein sequence ID" value="KYC57713.1"/>
    <property type="molecule type" value="Genomic_DNA"/>
</dbReference>
<comment type="caution">
    <text evidence="2">The sequence shown here is derived from an EMBL/GenBank/DDBJ whole genome shotgun (WGS) entry which is preliminary data.</text>
</comment>
<accession>A0A150JKD1</accession>
<name>A0A150JKD1_9EURY</name>
<evidence type="ECO:0008006" key="3">
    <source>
        <dbReference type="Google" id="ProtNLM"/>
    </source>
</evidence>
<keyword evidence="1" id="KW-0175">Coiled coil</keyword>
<feature type="coiled-coil region" evidence="1">
    <location>
        <begin position="9"/>
        <end position="68"/>
    </location>
</feature>
<gene>
    <name evidence="2" type="ORF">APG09_00958</name>
</gene>
<reference evidence="2" key="1">
    <citation type="journal article" date="2016" name="ISME J.">
        <title>Chasing the elusive Euryarchaeota class WSA2: genomes reveal a uniquely fastidious methyl-reducing methanogen.</title>
        <authorList>
            <person name="Nobu M.K."/>
            <person name="Narihiro T."/>
            <person name="Kuroda K."/>
            <person name="Mei R."/>
            <person name="Liu W.T."/>
        </authorList>
    </citation>
    <scope>NUCLEOTIDE SEQUENCE [LARGE SCALE GENOMIC DNA]</scope>
    <source>
        <strain evidence="2">ADurb1213_Bin02801</strain>
    </source>
</reference>
<dbReference type="AlphaFoldDB" id="A0A150JKD1"/>
<evidence type="ECO:0000256" key="1">
    <source>
        <dbReference type="SAM" id="Coils"/>
    </source>
</evidence>
<proteinExistence type="predicted"/>
<sequence>MKKIINSVNEKLESLILKYKDSIDEANNKIVGELNAQHKRLQNIQNKIQELSIDYRNLEQAILKDKNEAIVPSLKDLKRSCSEKLKLSEEIKKDILFIIENLHKEIRSNNKEFRLFKEKIQTIQNSITDLCKN</sequence>
<organism evidence="2">
    <name type="scientific">Candidatus Methanofastidiosum methylothiophilum</name>
    <dbReference type="NCBI Taxonomy" id="1705564"/>
    <lineage>
        <taxon>Archaea</taxon>
        <taxon>Methanobacteriati</taxon>
        <taxon>Methanobacteriota</taxon>
        <taxon>Stenosarchaea group</taxon>
        <taxon>Candidatus Methanofastidiosia</taxon>
        <taxon>Candidatus Methanofastidiosales</taxon>
        <taxon>Candidatus Methanofastidiosaceae</taxon>
        <taxon>Candidatus Methanofastidiosum</taxon>
    </lineage>
</organism>
<evidence type="ECO:0000313" key="2">
    <source>
        <dbReference type="EMBL" id="KYC57713.1"/>
    </source>
</evidence>